<feature type="region of interest" description="Disordered" evidence="1">
    <location>
        <begin position="92"/>
        <end position="217"/>
    </location>
</feature>
<feature type="compositionally biased region" description="Polar residues" evidence="1">
    <location>
        <begin position="126"/>
        <end position="144"/>
    </location>
</feature>
<dbReference type="SUPFAM" id="SSF46785">
    <property type="entry name" value="Winged helix' DNA-binding domain"/>
    <property type="match status" value="1"/>
</dbReference>
<evidence type="ECO:0000313" key="3">
    <source>
        <dbReference type="EMBL" id="UZJ33460.1"/>
    </source>
</evidence>
<feature type="compositionally biased region" description="Pro residues" evidence="1">
    <location>
        <begin position="196"/>
        <end position="206"/>
    </location>
</feature>
<evidence type="ECO:0000256" key="1">
    <source>
        <dbReference type="SAM" id="MobiDB-lite"/>
    </source>
</evidence>
<organism evidence="3 4">
    <name type="scientific">Streptomyces endophytica</name>
    <dbReference type="NCBI Taxonomy" id="2991496"/>
    <lineage>
        <taxon>Bacteria</taxon>
        <taxon>Bacillati</taxon>
        <taxon>Actinomycetota</taxon>
        <taxon>Actinomycetes</taxon>
        <taxon>Kitasatosporales</taxon>
        <taxon>Streptomycetaceae</taxon>
        <taxon>Streptomyces</taxon>
    </lineage>
</organism>
<dbReference type="InterPro" id="IPR036390">
    <property type="entry name" value="WH_DNA-bd_sf"/>
</dbReference>
<feature type="compositionally biased region" description="Polar residues" evidence="1">
    <location>
        <begin position="1"/>
        <end position="14"/>
    </location>
</feature>
<dbReference type="EMBL" id="CP110636">
    <property type="protein sequence ID" value="UZJ33460.1"/>
    <property type="molecule type" value="Genomic_DNA"/>
</dbReference>
<proteinExistence type="predicted"/>
<sequence>MSDTTPDSTSTQHPAPQPLTGLTEAQAAIYTQLVALTEPTTVIELALAAGVGKSTAGRALPMLEERGLAVRSPGGHDGPRRKPDLWYTAAMANEAISTPSNDEAPALAQPEPCTDDTTGPTSSSTEANDNSQEEPTPGATSSDTDSMDTCAEEDANAPQSDPSQDTEHNDSDGTSQNGTHSEEDSSNASAPRENPEPPTAPAPPAPNAEGRLAPGALRQMVIDHLQAHPDEAFTATRISRIIERSSGAIANALDKLVSQGIAEQVNDQPRTFRLTDPA</sequence>
<feature type="domain" description="Transcription regulator TrmB N-terminal" evidence="2">
    <location>
        <begin position="21"/>
        <end position="75"/>
    </location>
</feature>
<evidence type="ECO:0000259" key="2">
    <source>
        <dbReference type="Pfam" id="PF01978"/>
    </source>
</evidence>
<gene>
    <name evidence="3" type="ORF">OJ254_28280</name>
</gene>
<reference evidence="3" key="1">
    <citation type="submission" date="2022-11" db="EMBL/GenBank/DDBJ databases">
        <title>Identification and genomic analyses of a novel endophytic actinobacterium Streptomyces endophytica sp. nov. with potential for biocontrol of Yam anthracnose.</title>
        <authorList>
            <person name="Huang X."/>
        </authorList>
    </citation>
    <scope>NUCLEOTIDE SEQUENCE</scope>
    <source>
        <strain evidence="3">HNM0140</strain>
    </source>
</reference>
<name>A0ABY6PJC2_9ACTN</name>
<dbReference type="Proteomes" id="UP001164959">
    <property type="component" value="Chromosome"/>
</dbReference>
<feature type="compositionally biased region" description="Low complexity" evidence="1">
    <location>
        <begin position="115"/>
        <end position="125"/>
    </location>
</feature>
<dbReference type="Gene3D" id="1.10.10.10">
    <property type="entry name" value="Winged helix-like DNA-binding domain superfamily/Winged helix DNA-binding domain"/>
    <property type="match status" value="1"/>
</dbReference>
<accession>A0ABY6PJC2</accession>
<keyword evidence="4" id="KW-1185">Reference proteome</keyword>
<dbReference type="Pfam" id="PF01978">
    <property type="entry name" value="TrmB"/>
    <property type="match status" value="1"/>
</dbReference>
<dbReference type="InterPro" id="IPR002831">
    <property type="entry name" value="Tscrpt_reg_TrmB_N"/>
</dbReference>
<evidence type="ECO:0000313" key="4">
    <source>
        <dbReference type="Proteomes" id="UP001164959"/>
    </source>
</evidence>
<feature type="region of interest" description="Disordered" evidence="1">
    <location>
        <begin position="1"/>
        <end position="20"/>
    </location>
</feature>
<dbReference type="RefSeq" id="WP_265364637.1">
    <property type="nucleotide sequence ID" value="NZ_CP110636.1"/>
</dbReference>
<dbReference type="InterPro" id="IPR036388">
    <property type="entry name" value="WH-like_DNA-bd_sf"/>
</dbReference>
<protein>
    <submittedName>
        <fullName evidence="3">Helix-turn-helix domain-containing protein</fullName>
    </submittedName>
</protein>